<protein>
    <recommendedName>
        <fullName evidence="3">OVOS</fullName>
    </recommendedName>
</protein>
<reference evidence="1" key="1">
    <citation type="submission" date="2023-05" db="EMBL/GenBank/DDBJ databases">
        <authorList>
            <person name="Stuckert A."/>
        </authorList>
    </citation>
    <scope>NUCLEOTIDE SEQUENCE</scope>
</reference>
<feature type="non-terminal residue" evidence="1">
    <location>
        <position position="104"/>
    </location>
</feature>
<evidence type="ECO:0000313" key="1">
    <source>
        <dbReference type="EMBL" id="CAI9572182.1"/>
    </source>
</evidence>
<dbReference type="InterPro" id="IPR050473">
    <property type="entry name" value="A2M/Complement_sys"/>
</dbReference>
<dbReference type="PANTHER" id="PTHR11412">
    <property type="entry name" value="MACROGLOBULIN / COMPLEMENT"/>
    <property type="match status" value="1"/>
</dbReference>
<evidence type="ECO:0008006" key="3">
    <source>
        <dbReference type="Google" id="ProtNLM"/>
    </source>
</evidence>
<evidence type="ECO:0000313" key="2">
    <source>
        <dbReference type="Proteomes" id="UP001162483"/>
    </source>
</evidence>
<organism evidence="1 2">
    <name type="scientific">Staurois parvus</name>
    <dbReference type="NCBI Taxonomy" id="386267"/>
    <lineage>
        <taxon>Eukaryota</taxon>
        <taxon>Metazoa</taxon>
        <taxon>Chordata</taxon>
        <taxon>Craniata</taxon>
        <taxon>Vertebrata</taxon>
        <taxon>Euteleostomi</taxon>
        <taxon>Amphibia</taxon>
        <taxon>Batrachia</taxon>
        <taxon>Anura</taxon>
        <taxon>Neobatrachia</taxon>
        <taxon>Ranoidea</taxon>
        <taxon>Ranidae</taxon>
        <taxon>Staurois</taxon>
    </lineage>
</organism>
<keyword evidence="2" id="KW-1185">Reference proteome</keyword>
<dbReference type="Proteomes" id="UP001162483">
    <property type="component" value="Unassembled WGS sequence"/>
</dbReference>
<sequence>MAVLDALCSYGALVYQANATNNVQLKYGDQVIREFSVDQSSRILLQSEDLPQVPGNYSMVVSGHGCVLLQTGVVFNIPVRQRNSAFSVSVTTFPGNCQNGVAYL</sequence>
<dbReference type="EMBL" id="CATNWA010014470">
    <property type="protein sequence ID" value="CAI9572182.1"/>
    <property type="molecule type" value="Genomic_DNA"/>
</dbReference>
<proteinExistence type="predicted"/>
<name>A0ABN9DL38_9NEOB</name>
<comment type="caution">
    <text evidence="1">The sequence shown here is derived from an EMBL/GenBank/DDBJ whole genome shotgun (WGS) entry which is preliminary data.</text>
</comment>
<gene>
    <name evidence="1" type="ORF">SPARVUS_LOCUS7396202</name>
</gene>
<dbReference type="PANTHER" id="PTHR11412:SF173">
    <property type="entry name" value="OVOSTATIN"/>
    <property type="match status" value="1"/>
</dbReference>
<accession>A0ABN9DL38</accession>